<dbReference type="EMBL" id="CAMGYJ010000004">
    <property type="protein sequence ID" value="CAI0408030.1"/>
    <property type="molecule type" value="Genomic_DNA"/>
</dbReference>
<dbReference type="InterPro" id="IPR044977">
    <property type="entry name" value="RLT1-3"/>
</dbReference>
<feature type="compositionally biased region" description="Basic and acidic residues" evidence="8">
    <location>
        <begin position="1688"/>
        <end position="1697"/>
    </location>
</feature>
<feature type="domain" description="Homeobox" evidence="9">
    <location>
        <begin position="30"/>
        <end position="90"/>
    </location>
</feature>
<feature type="region of interest" description="Disordered" evidence="8">
    <location>
        <begin position="1978"/>
        <end position="2157"/>
    </location>
</feature>
<sequence length="2157" mass="242966">MDANSESEDRNCNVPMKNINVSVSSKQEGHNNKPKRQMKTPFQLETLEKAYAVETYPSEATRTKLSKKLDLTDRQLQMWFCHRRLKDRKEDKRDVVTTKKHRKEPTLLKKSPLLEFPVDQELNIDDNDPDPAAESDYESQCGSGFSSFVDAADTSGVASLDKYMSMSKPYHQSSPLLSCKKLQAISYVEAQLDGPLREDGPVLGFEFDPLPPDAFGVSIGLTTIVTCHVVVHFIFKVILPNYELHLRGRQELKKRANRLIPRNSPPFFELLVSGCFRDPGNPNWKLGGFEMDSNSDGEDRKPNNKGSGGEGQSKPKRQMKTPFQLETLEKAYASETYPTEVTRLELSQKLGLTDRQLQMWFCHRRLKDRREEKKEEKKDITPAKKPRKAPPPLPDSPVEELKLAVPDPGSDYGSGSGSGSSPYMDSRKMVVDDVPMSRGYFDPSPQSAMELRAIACVEAQLGEPLREDGPIVGVEFDALPPDAFGAPIAAVVEQQKRYPYDGKILQRREGKSKKASARALHEYQFLPDQSSIRPDTYGQVAQHSYHDVPADTLRGRTSPFVRGDEHLPRIHDVHTPVSRVRLLSPQENKGHLPSTHWDDDYLLRSEPFPNHRIKAESSSHHMAAPESTHMFHDANVFQSEADMRTEKKRKIKSEDARLAREAEANEIRMRKELEKQEIMRRKNEERIKKDMERQDRERKKEEERLMRERQREEEKSLREQKRELERREKMLQKEYLKAEKQRQKEELRKEREEVRRKAAIEKATARRIAKESLDLVEDEQLELMELAAANKGLHSVVQLDYDTLQNLDVYRDSLCKFPPESVQLKKPFSFLPWVDSEDNVGNLLMVWKFCITFADVLGLWPFTLNEFIQAFHDYDSRLLGEVHVALMKLIIKDIEDVARTPNGLGTNQYSVSNPEGGHPQIVEGAYMWGFDIRKWQQLLNPLSWPEIFRQLALSAGFGPQVKKTNAAWPHAKDEIKGCEETVSTLRNGLAAENAFALMREKGLLNPRKSRHRLTPGTVKFAAFHVLSLEGSEGLNVLELADKIQVSFSTVVPFYSLCICPDICPVLQKSGLRDLSTSRTPEASISVALTRDQKLFERVAPSTYCVRTPYRKDPADGEEIIAAARRKIQVFENGFLGGEEDPDEVADEVERDDDSEGEVDEDPEVDGLTITPLSPNRHVEQVNGVINTLLGNEIDDGQENALLEIGNDAYTRAGSPSLFLKTESENEFSPFPLNNGSRDLSTPGTTMDQSVIQEDVWVGSYTKEENPEIDESKSGESWVQGLTEGDYSHLSVEERLNAVFALVSIANEGKIIRAVLEDRLEAANALKKQMWAEAQLDKSRLREDVMGKLDLLSGKFDAQVSGYATDSIIQSPVRQADGFKEASQSLVEEQKSLLASEHVQNDNAHATDRNLAVHDPSLSLEHFPNQQSSSSKRFRSQLKAYTAHIAEDTYIYRSLPLGQDRRRNRYWLFVASASVSDPCSGKIFVELQSGKWRVIDSEKEFDALLSSLDSRGVRESHLRIMMQKIEASFKDTVRKSLSFDNVARPIIENEASERGSSPNGLVGIDSPSSLLCASNSDTQDIFSFFQIELGRNERENKGVLRRYEDSQIWMWKECLSSTASCAMKHGKNRSRQLLDACDLCLDSYLFEDHHCLSCHQTFDSGNRMFSFEEHETKCNGSNSSYSLKSSGNRKLDSRDDHGSNSSLPVGIRLLKTLLATIEASVPAEALEPLWTESRRKTWSKKLAKSSSIEGLLQMLTVFESAIKPDFLLPNYESTKELLGTPTAYYDKTDLSSVPVLPWIPKTMAAVALRLFELDASIVYVKQEKSASSNYNSANAVTKLHSGYTSVKNKEVELTERKEDYFNEVAINPRSNKRNMAKPRRRNHDQGRRPKVLRKTPTQAAKRNSSKPAVSNFNQGVGGSRQQHGHEVNIQGTSRGPRTVRKRRVENVITGDQLLLGSMSESKVPPPAKAGRYSGSYEIEDDGMEVDDSSDDDSNNNSDVSSSEESEDDNPAEEYEQGGWNNRGFDDAGPSSNGWKDDLMEDGSPNSDDEDPRPTMPGSDGTSEDEEDRDGDAYGDDDDDDPGRGNGDSFAYASGEENENMIEDDGVPVYRDSENAGMSDGSDEQRVVDDDKAVERNDVEEEEGDGESDGSDSEDYSSD</sequence>
<accession>A0AAV0JG99</accession>
<feature type="compositionally biased region" description="Low complexity" evidence="8">
    <location>
        <begin position="1674"/>
        <end position="1687"/>
    </location>
</feature>
<evidence type="ECO:0000256" key="5">
    <source>
        <dbReference type="ARBA" id="ARBA00023242"/>
    </source>
</evidence>
<keyword evidence="6 7" id="KW-0371">Homeobox</keyword>
<evidence type="ECO:0000256" key="7">
    <source>
        <dbReference type="RuleBase" id="RU000682"/>
    </source>
</evidence>
<reference evidence="11" key="1">
    <citation type="submission" date="2022-08" db="EMBL/GenBank/DDBJ databases">
        <authorList>
            <person name="Gutierrez-Valencia J."/>
        </authorList>
    </citation>
    <scope>NUCLEOTIDE SEQUENCE</scope>
</reference>
<dbReference type="FunFam" id="1.10.10.60:FF:000020">
    <property type="entry name" value="Ceramide synthase 5"/>
    <property type="match status" value="1"/>
</dbReference>
<feature type="region of interest" description="Disordered" evidence="8">
    <location>
        <begin position="90"/>
        <end position="112"/>
    </location>
</feature>
<feature type="compositionally biased region" description="Acidic residues" evidence="8">
    <location>
        <begin position="122"/>
        <end position="137"/>
    </location>
</feature>
<dbReference type="InterPro" id="IPR028942">
    <property type="entry name" value="WHIM1_dom"/>
</dbReference>
<dbReference type="InterPro" id="IPR007759">
    <property type="entry name" value="Asxl_HARE-HTH"/>
</dbReference>
<feature type="region of interest" description="Disordered" evidence="8">
    <location>
        <begin position="371"/>
        <end position="425"/>
    </location>
</feature>
<feature type="region of interest" description="Disordered" evidence="8">
    <location>
        <begin position="1"/>
        <end position="40"/>
    </location>
</feature>
<keyword evidence="4" id="KW-0804">Transcription</keyword>
<feature type="compositionally biased region" description="Acidic residues" evidence="8">
    <location>
        <begin position="2136"/>
        <end position="2157"/>
    </location>
</feature>
<feature type="compositionally biased region" description="Acidic residues" evidence="8">
    <location>
        <begin position="2000"/>
        <end position="2014"/>
    </location>
</feature>
<dbReference type="GO" id="GO:0003677">
    <property type="term" value="F:DNA binding"/>
    <property type="evidence" value="ECO:0007669"/>
    <property type="project" value="UniProtKB-UniRule"/>
</dbReference>
<dbReference type="Gene3D" id="1.10.10.60">
    <property type="entry name" value="Homeodomain-like"/>
    <property type="match status" value="2"/>
</dbReference>
<feature type="region of interest" description="Disordered" evidence="8">
    <location>
        <begin position="118"/>
        <end position="137"/>
    </location>
</feature>
<evidence type="ECO:0000259" key="9">
    <source>
        <dbReference type="PROSITE" id="PS50071"/>
    </source>
</evidence>
<comment type="caution">
    <text evidence="11">The sequence shown here is derived from an EMBL/GenBank/DDBJ whole genome shotgun (WGS) entry which is preliminary data.</text>
</comment>
<feature type="domain" description="DDT" evidence="10">
    <location>
        <begin position="837"/>
        <end position="896"/>
    </location>
</feature>
<feature type="region of interest" description="Disordered" evidence="8">
    <location>
        <begin position="1135"/>
        <end position="1173"/>
    </location>
</feature>
<evidence type="ECO:0000256" key="6">
    <source>
        <dbReference type="PROSITE-ProRule" id="PRU00108"/>
    </source>
</evidence>
<dbReference type="Pfam" id="PF02791">
    <property type="entry name" value="DDT"/>
    <property type="match status" value="1"/>
</dbReference>
<evidence type="ECO:0000259" key="10">
    <source>
        <dbReference type="PROSITE" id="PS50827"/>
    </source>
</evidence>
<dbReference type="SUPFAM" id="SSF46689">
    <property type="entry name" value="Homeodomain-like"/>
    <property type="match status" value="2"/>
</dbReference>
<dbReference type="CDD" id="cd00086">
    <property type="entry name" value="homeodomain"/>
    <property type="match status" value="2"/>
</dbReference>
<feature type="compositionally biased region" description="Basic and acidic residues" evidence="8">
    <location>
        <begin position="2121"/>
        <end position="2135"/>
    </location>
</feature>
<feature type="compositionally biased region" description="Acidic residues" evidence="8">
    <location>
        <begin position="2060"/>
        <end position="2079"/>
    </location>
</feature>
<evidence type="ECO:0000256" key="3">
    <source>
        <dbReference type="ARBA" id="ARBA00004586"/>
    </source>
</evidence>
<comment type="subcellular location">
    <subcellularLocation>
        <location evidence="2">Endomembrane system</location>
        <topology evidence="2">Multi-pass membrane protein</topology>
    </subcellularLocation>
    <subcellularLocation>
        <location evidence="3">Endoplasmic reticulum membrane</location>
    </subcellularLocation>
    <subcellularLocation>
        <location evidence="1 6 7">Nucleus</location>
    </subcellularLocation>
</comment>
<dbReference type="PANTHER" id="PTHR36968">
    <property type="entry name" value="HOMEOBOX-DDT DOMAIN PROTEIN RLT2"/>
    <property type="match status" value="1"/>
</dbReference>
<evidence type="ECO:0000313" key="11">
    <source>
        <dbReference type="EMBL" id="CAI0408030.1"/>
    </source>
</evidence>
<dbReference type="SMART" id="SM00389">
    <property type="entry name" value="HOX"/>
    <property type="match status" value="2"/>
</dbReference>
<feature type="compositionally biased region" description="Basic residues" evidence="8">
    <location>
        <begin position="1869"/>
        <end position="1892"/>
    </location>
</feature>
<evidence type="ECO:0000256" key="8">
    <source>
        <dbReference type="SAM" id="MobiDB-lite"/>
    </source>
</evidence>
<dbReference type="PROSITE" id="PS50827">
    <property type="entry name" value="DDT"/>
    <property type="match status" value="1"/>
</dbReference>
<name>A0AAV0JG99_9ROSI</name>
<dbReference type="Pfam" id="PF05066">
    <property type="entry name" value="HARE-HTH"/>
    <property type="match status" value="1"/>
</dbReference>
<dbReference type="InterPro" id="IPR028941">
    <property type="entry name" value="WHIM2_dom"/>
</dbReference>
<dbReference type="GO" id="GO:0006357">
    <property type="term" value="P:regulation of transcription by RNA polymerase II"/>
    <property type="evidence" value="ECO:0007669"/>
    <property type="project" value="InterPro"/>
</dbReference>
<feature type="domain" description="Homeobox" evidence="9">
    <location>
        <begin position="311"/>
        <end position="371"/>
    </location>
</feature>
<feature type="region of interest" description="Disordered" evidence="8">
    <location>
        <begin position="684"/>
        <end position="720"/>
    </location>
</feature>
<dbReference type="InterPro" id="IPR018501">
    <property type="entry name" value="DDT_dom"/>
</dbReference>
<feature type="compositionally biased region" description="Polar residues" evidence="8">
    <location>
        <begin position="1894"/>
        <end position="1913"/>
    </location>
</feature>
<dbReference type="GO" id="GO:0005634">
    <property type="term" value="C:nucleus"/>
    <property type="evidence" value="ECO:0007669"/>
    <property type="project" value="UniProtKB-SubCell"/>
</dbReference>
<dbReference type="Pfam" id="PF15612">
    <property type="entry name" value="WHIM1"/>
    <property type="match status" value="1"/>
</dbReference>
<dbReference type="Pfam" id="PF00046">
    <property type="entry name" value="Homeodomain"/>
    <property type="match status" value="2"/>
</dbReference>
<evidence type="ECO:0000256" key="1">
    <source>
        <dbReference type="ARBA" id="ARBA00004123"/>
    </source>
</evidence>
<feature type="compositionally biased region" description="Acidic residues" evidence="8">
    <location>
        <begin position="1137"/>
        <end position="1164"/>
    </location>
</feature>
<feature type="DNA-binding region" description="Homeobox" evidence="6">
    <location>
        <begin position="32"/>
        <end position="91"/>
    </location>
</feature>
<evidence type="ECO:0000256" key="4">
    <source>
        <dbReference type="ARBA" id="ARBA00023163"/>
    </source>
</evidence>
<gene>
    <name evidence="11" type="ORF">LITE_LOCUS13795</name>
</gene>
<dbReference type="Pfam" id="PF15613">
    <property type="entry name" value="WSD"/>
    <property type="match status" value="1"/>
</dbReference>
<feature type="region of interest" description="Disordered" evidence="8">
    <location>
        <begin position="640"/>
        <end position="659"/>
    </location>
</feature>
<dbReference type="InterPro" id="IPR009057">
    <property type="entry name" value="Homeodomain-like_sf"/>
</dbReference>
<evidence type="ECO:0000313" key="12">
    <source>
        <dbReference type="Proteomes" id="UP001154282"/>
    </source>
</evidence>
<feature type="compositionally biased region" description="Acidic residues" evidence="8">
    <location>
        <begin position="1978"/>
        <end position="1992"/>
    </location>
</feature>
<keyword evidence="6 7" id="KW-0238">DNA-binding</keyword>
<dbReference type="Proteomes" id="UP001154282">
    <property type="component" value="Unassembled WGS sequence"/>
</dbReference>
<feature type="region of interest" description="Disordered" evidence="8">
    <location>
        <begin position="1863"/>
        <end position="1942"/>
    </location>
</feature>
<feature type="compositionally biased region" description="Acidic residues" evidence="8">
    <location>
        <begin position="2094"/>
        <end position="2104"/>
    </location>
</feature>
<protein>
    <submittedName>
        <fullName evidence="11">Uncharacterized protein</fullName>
    </submittedName>
</protein>
<dbReference type="PROSITE" id="PS50071">
    <property type="entry name" value="HOMEOBOX_2"/>
    <property type="match status" value="2"/>
</dbReference>
<feature type="region of interest" description="Disordered" evidence="8">
    <location>
        <begin position="1672"/>
        <end position="1699"/>
    </location>
</feature>
<keyword evidence="5 6" id="KW-0539">Nucleus</keyword>
<keyword evidence="12" id="KW-1185">Reference proteome</keyword>
<evidence type="ECO:0000256" key="2">
    <source>
        <dbReference type="ARBA" id="ARBA00004127"/>
    </source>
</evidence>
<dbReference type="GO" id="GO:0005789">
    <property type="term" value="C:endoplasmic reticulum membrane"/>
    <property type="evidence" value="ECO:0007669"/>
    <property type="project" value="UniProtKB-SubCell"/>
</dbReference>
<dbReference type="SMART" id="SM00571">
    <property type="entry name" value="DDT"/>
    <property type="match status" value="1"/>
</dbReference>
<proteinExistence type="predicted"/>
<feature type="compositionally biased region" description="Basic and acidic residues" evidence="8">
    <location>
        <begin position="371"/>
        <end position="382"/>
    </location>
</feature>
<feature type="DNA-binding region" description="Homeobox" evidence="6">
    <location>
        <begin position="313"/>
        <end position="372"/>
    </location>
</feature>
<feature type="region of interest" description="Disordered" evidence="8">
    <location>
        <begin position="286"/>
        <end position="319"/>
    </location>
</feature>
<dbReference type="PANTHER" id="PTHR36968:SF13">
    <property type="entry name" value="HOMEOBOX-DDT DOMAIN PROTEIN RLT1"/>
    <property type="match status" value="1"/>
</dbReference>
<dbReference type="InterPro" id="IPR001356">
    <property type="entry name" value="HD"/>
</dbReference>
<organism evidence="11 12">
    <name type="scientific">Linum tenue</name>
    <dbReference type="NCBI Taxonomy" id="586396"/>
    <lineage>
        <taxon>Eukaryota</taxon>
        <taxon>Viridiplantae</taxon>
        <taxon>Streptophyta</taxon>
        <taxon>Embryophyta</taxon>
        <taxon>Tracheophyta</taxon>
        <taxon>Spermatophyta</taxon>
        <taxon>Magnoliopsida</taxon>
        <taxon>eudicotyledons</taxon>
        <taxon>Gunneridae</taxon>
        <taxon>Pentapetalae</taxon>
        <taxon>rosids</taxon>
        <taxon>fabids</taxon>
        <taxon>Malpighiales</taxon>
        <taxon>Linaceae</taxon>
        <taxon>Linum</taxon>
    </lineage>
</organism>